<protein>
    <submittedName>
        <fullName evidence="4">Lipopolysaccharide 3-alpha-galactosyltransferase</fullName>
    </submittedName>
</protein>
<accession>A0A4Z1BJU7</accession>
<name>A0A4Z1BJU7_9RHOB</name>
<keyword evidence="3" id="KW-0479">Metal-binding</keyword>
<comment type="caution">
    <text evidence="4">The sequence shown here is derived from an EMBL/GenBank/DDBJ whole genome shotgun (WGS) entry which is preliminary data.</text>
</comment>
<sequence>MAAYCRAERGPPVPAKPRTVKVDYVTDREFLRPTLVSVWSLLQNLTGPAELHIWGAGFAAPDWAEVEQVVATNGQVTLLCKDISSGYLEGAHGPTDYISAATMGRLFIPRLIDGYVLYIDGDTLVTGDISTLFAAELGEALAGVVRDYHISHWLSEPGKASTEREIRLQEIRQFMAPLPPEDYFNAGILMLNCDALRARPELLSRIEDVAAASACTHGDQDHLNALLKDAVVHLDPAWNASWGRVGRHRRLLAKSGLPREGLVPGKATIIHYHGPQKPWRSTRWDVWSSRGRATLVYRRALRRFLRTYPHLKPL</sequence>
<dbReference type="EMBL" id="SRPG01000119">
    <property type="protein sequence ID" value="TGN58165.1"/>
    <property type="molecule type" value="Genomic_DNA"/>
</dbReference>
<evidence type="ECO:0000313" key="5">
    <source>
        <dbReference type="Proteomes" id="UP000297972"/>
    </source>
</evidence>
<dbReference type="Proteomes" id="UP000297972">
    <property type="component" value="Unassembled WGS sequence"/>
</dbReference>
<dbReference type="InterPro" id="IPR050748">
    <property type="entry name" value="Glycosyltrans_8_dom-fam"/>
</dbReference>
<evidence type="ECO:0000313" key="4">
    <source>
        <dbReference type="EMBL" id="TGN58165.1"/>
    </source>
</evidence>
<reference evidence="4 5" key="1">
    <citation type="submission" date="2019-03" db="EMBL/GenBank/DDBJ databases">
        <authorList>
            <person name="Li J."/>
        </authorList>
    </citation>
    <scope>NUCLEOTIDE SEQUENCE [LARGE SCALE GENOMIC DNA]</scope>
    <source>
        <strain evidence="4 5">3058</strain>
    </source>
</reference>
<keyword evidence="1 4" id="KW-0328">Glycosyltransferase</keyword>
<dbReference type="InterPro" id="IPR002495">
    <property type="entry name" value="Glyco_trans_8"/>
</dbReference>
<proteinExistence type="predicted"/>
<dbReference type="OrthoDB" id="5672604at2"/>
<evidence type="ECO:0000256" key="1">
    <source>
        <dbReference type="ARBA" id="ARBA00022676"/>
    </source>
</evidence>
<evidence type="ECO:0000256" key="3">
    <source>
        <dbReference type="ARBA" id="ARBA00022723"/>
    </source>
</evidence>
<dbReference type="PANTHER" id="PTHR13778:SF47">
    <property type="entry name" value="LIPOPOLYSACCHARIDE 1,3-GALACTOSYLTRANSFERASE"/>
    <property type="match status" value="1"/>
</dbReference>
<dbReference type="Gene3D" id="3.90.550.10">
    <property type="entry name" value="Spore Coat Polysaccharide Biosynthesis Protein SpsA, Chain A"/>
    <property type="match status" value="1"/>
</dbReference>
<dbReference type="GO" id="GO:0016757">
    <property type="term" value="F:glycosyltransferase activity"/>
    <property type="evidence" value="ECO:0007669"/>
    <property type="project" value="UniProtKB-KW"/>
</dbReference>
<dbReference type="GO" id="GO:0046872">
    <property type="term" value="F:metal ion binding"/>
    <property type="evidence" value="ECO:0007669"/>
    <property type="project" value="UniProtKB-KW"/>
</dbReference>
<dbReference type="PANTHER" id="PTHR13778">
    <property type="entry name" value="GLYCOSYLTRANSFERASE 8 DOMAIN-CONTAINING PROTEIN"/>
    <property type="match status" value="1"/>
</dbReference>
<keyword evidence="2 4" id="KW-0808">Transferase</keyword>
<dbReference type="SUPFAM" id="SSF53448">
    <property type="entry name" value="Nucleotide-diphospho-sugar transferases"/>
    <property type="match status" value="1"/>
</dbReference>
<organism evidence="4 5">
    <name type="scientific">Paracoccus liaowanqingii</name>
    <dbReference type="NCBI Taxonomy" id="2560053"/>
    <lineage>
        <taxon>Bacteria</taxon>
        <taxon>Pseudomonadati</taxon>
        <taxon>Pseudomonadota</taxon>
        <taxon>Alphaproteobacteria</taxon>
        <taxon>Rhodobacterales</taxon>
        <taxon>Paracoccaceae</taxon>
        <taxon>Paracoccus</taxon>
    </lineage>
</organism>
<dbReference type="InterPro" id="IPR029044">
    <property type="entry name" value="Nucleotide-diphossugar_trans"/>
</dbReference>
<evidence type="ECO:0000256" key="2">
    <source>
        <dbReference type="ARBA" id="ARBA00022679"/>
    </source>
</evidence>
<dbReference type="AlphaFoldDB" id="A0A4Z1BJU7"/>
<gene>
    <name evidence="4" type="ORF">E4L95_12665</name>
</gene>
<dbReference type="Pfam" id="PF01501">
    <property type="entry name" value="Glyco_transf_8"/>
    <property type="match status" value="1"/>
</dbReference>
<keyword evidence="5" id="KW-1185">Reference proteome</keyword>